<dbReference type="AlphaFoldDB" id="A0AAV7LB61"/>
<keyword evidence="4" id="KW-1185">Reference proteome</keyword>
<dbReference type="EMBL" id="JANPWB010000015">
    <property type="protein sequence ID" value="KAJ1088343.1"/>
    <property type="molecule type" value="Genomic_DNA"/>
</dbReference>
<proteinExistence type="predicted"/>
<keyword evidence="1" id="KW-0175">Coiled coil</keyword>
<gene>
    <name evidence="3" type="ORF">NDU88_001500</name>
</gene>
<protein>
    <submittedName>
        <fullName evidence="3">Uncharacterized protein</fullName>
    </submittedName>
</protein>
<name>A0AAV7LB61_PLEWA</name>
<feature type="coiled-coil region" evidence="1">
    <location>
        <begin position="133"/>
        <end position="160"/>
    </location>
</feature>
<evidence type="ECO:0000313" key="4">
    <source>
        <dbReference type="Proteomes" id="UP001066276"/>
    </source>
</evidence>
<dbReference type="Proteomes" id="UP001066276">
    <property type="component" value="Chromosome 11"/>
</dbReference>
<sequence>MAERRVLWERTVPIPDTHRNPDANISAITRLHTSAIIIKDLEKAHISELKKSWETTLLTKYMENDRIPRGLCILILPSLGDMDPDLLEEWRTLTAVCSRKLMGTLITQAKRRMASQMNSIEILFKELEGISNQQEVSALLEKMEEHIKKKEDEIKIRKAHKFHRDKLDYEHSRIYTFACKHDTLRIKDKMDIRENVNLQLKDVSSDPSSSADEAPLNKLDFQGEIRMMQMAMVHPSKSRGRGGTRRGGGRGKSNKHQD</sequence>
<comment type="caution">
    <text evidence="3">The sequence shown here is derived from an EMBL/GenBank/DDBJ whole genome shotgun (WGS) entry which is preliminary data.</text>
</comment>
<organism evidence="3 4">
    <name type="scientific">Pleurodeles waltl</name>
    <name type="common">Iberian ribbed newt</name>
    <dbReference type="NCBI Taxonomy" id="8319"/>
    <lineage>
        <taxon>Eukaryota</taxon>
        <taxon>Metazoa</taxon>
        <taxon>Chordata</taxon>
        <taxon>Craniata</taxon>
        <taxon>Vertebrata</taxon>
        <taxon>Euteleostomi</taxon>
        <taxon>Amphibia</taxon>
        <taxon>Batrachia</taxon>
        <taxon>Caudata</taxon>
        <taxon>Salamandroidea</taxon>
        <taxon>Salamandridae</taxon>
        <taxon>Pleurodelinae</taxon>
        <taxon>Pleurodeles</taxon>
    </lineage>
</organism>
<feature type="compositionally biased region" description="Basic residues" evidence="2">
    <location>
        <begin position="236"/>
        <end position="258"/>
    </location>
</feature>
<evidence type="ECO:0000313" key="3">
    <source>
        <dbReference type="EMBL" id="KAJ1088343.1"/>
    </source>
</evidence>
<evidence type="ECO:0000256" key="2">
    <source>
        <dbReference type="SAM" id="MobiDB-lite"/>
    </source>
</evidence>
<reference evidence="3" key="1">
    <citation type="journal article" date="2022" name="bioRxiv">
        <title>Sequencing and chromosome-scale assembly of the giantPleurodeles waltlgenome.</title>
        <authorList>
            <person name="Brown T."/>
            <person name="Elewa A."/>
            <person name="Iarovenko S."/>
            <person name="Subramanian E."/>
            <person name="Araus A.J."/>
            <person name="Petzold A."/>
            <person name="Susuki M."/>
            <person name="Suzuki K.-i.T."/>
            <person name="Hayashi T."/>
            <person name="Toyoda A."/>
            <person name="Oliveira C."/>
            <person name="Osipova E."/>
            <person name="Leigh N.D."/>
            <person name="Simon A."/>
            <person name="Yun M.H."/>
        </authorList>
    </citation>
    <scope>NUCLEOTIDE SEQUENCE</scope>
    <source>
        <strain evidence="3">20211129_DDA</strain>
        <tissue evidence="3">Liver</tissue>
    </source>
</reference>
<accession>A0AAV7LB61</accession>
<evidence type="ECO:0000256" key="1">
    <source>
        <dbReference type="SAM" id="Coils"/>
    </source>
</evidence>
<feature type="region of interest" description="Disordered" evidence="2">
    <location>
        <begin position="232"/>
        <end position="258"/>
    </location>
</feature>